<sequence length="114" mass="13281">MLKQEPENPKCFVESRKDFTCFWQEDEERAGSVDQYSFTYTNENGSSCPLTALPAAGGKRLFVCRLDRPQMFVQMDVRVRREETLIHSRSLFIELVCESQGFGLVRLIHTKWIT</sequence>
<evidence type="ECO:0000256" key="1">
    <source>
        <dbReference type="ARBA" id="ARBA00022729"/>
    </source>
</evidence>
<dbReference type="EMBL" id="SRLO01006174">
    <property type="protein sequence ID" value="TNN29012.1"/>
    <property type="molecule type" value="Genomic_DNA"/>
</dbReference>
<evidence type="ECO:0000313" key="5">
    <source>
        <dbReference type="EMBL" id="TNN29012.1"/>
    </source>
</evidence>
<dbReference type="Gene3D" id="2.60.40.10">
    <property type="entry name" value="Immunoglobulins"/>
    <property type="match status" value="1"/>
</dbReference>
<keyword evidence="2" id="KW-0675">Receptor</keyword>
<proteinExistence type="predicted"/>
<keyword evidence="6" id="KW-1185">Reference proteome</keyword>
<accession>A0A4Z2EKW6</accession>
<dbReference type="Pfam" id="PF09067">
    <property type="entry name" value="EpoR_lig-bind"/>
    <property type="match status" value="1"/>
</dbReference>
<evidence type="ECO:0000259" key="4">
    <source>
        <dbReference type="Pfam" id="PF09067"/>
    </source>
</evidence>
<keyword evidence="3" id="KW-0325">Glycoprotein</keyword>
<organism evidence="5 6">
    <name type="scientific">Liparis tanakae</name>
    <name type="common">Tanaka's snailfish</name>
    <dbReference type="NCBI Taxonomy" id="230148"/>
    <lineage>
        <taxon>Eukaryota</taxon>
        <taxon>Metazoa</taxon>
        <taxon>Chordata</taxon>
        <taxon>Craniata</taxon>
        <taxon>Vertebrata</taxon>
        <taxon>Euteleostomi</taxon>
        <taxon>Actinopterygii</taxon>
        <taxon>Neopterygii</taxon>
        <taxon>Teleostei</taxon>
        <taxon>Neoteleostei</taxon>
        <taxon>Acanthomorphata</taxon>
        <taxon>Eupercaria</taxon>
        <taxon>Perciformes</taxon>
        <taxon>Cottioidei</taxon>
        <taxon>Cottales</taxon>
        <taxon>Liparidae</taxon>
        <taxon>Liparis</taxon>
    </lineage>
</organism>
<comment type="caution">
    <text evidence="5">The sequence shown here is derived from an EMBL/GenBank/DDBJ whole genome shotgun (WGS) entry which is preliminary data.</text>
</comment>
<dbReference type="SUPFAM" id="SSF49265">
    <property type="entry name" value="Fibronectin type III"/>
    <property type="match status" value="1"/>
</dbReference>
<protein>
    <recommendedName>
        <fullName evidence="4">Growth hormone/erythropoietin receptor ligand binding domain-containing protein</fullName>
    </recommendedName>
</protein>
<dbReference type="InterPro" id="IPR015152">
    <property type="entry name" value="Growth/epo_recpt_lig-bind"/>
</dbReference>
<evidence type="ECO:0000256" key="2">
    <source>
        <dbReference type="ARBA" id="ARBA00023170"/>
    </source>
</evidence>
<reference evidence="5 6" key="1">
    <citation type="submission" date="2019-03" db="EMBL/GenBank/DDBJ databases">
        <title>First draft genome of Liparis tanakae, snailfish: a comprehensive survey of snailfish specific genes.</title>
        <authorList>
            <person name="Kim W."/>
            <person name="Song I."/>
            <person name="Jeong J.-H."/>
            <person name="Kim D."/>
            <person name="Kim S."/>
            <person name="Ryu S."/>
            <person name="Song J.Y."/>
            <person name="Lee S.K."/>
        </authorList>
    </citation>
    <scope>NUCLEOTIDE SEQUENCE [LARGE SCALE GENOMIC DNA]</scope>
    <source>
        <tissue evidence="5">Muscle</tissue>
    </source>
</reference>
<dbReference type="InterPro" id="IPR036116">
    <property type="entry name" value="FN3_sf"/>
</dbReference>
<dbReference type="AlphaFoldDB" id="A0A4Z2EKW6"/>
<dbReference type="InterPro" id="IPR013783">
    <property type="entry name" value="Ig-like_fold"/>
</dbReference>
<name>A0A4Z2EKW6_9TELE</name>
<feature type="domain" description="Growth hormone/erythropoietin receptor ligand binding" evidence="4">
    <location>
        <begin position="2"/>
        <end position="94"/>
    </location>
</feature>
<evidence type="ECO:0000313" key="6">
    <source>
        <dbReference type="Proteomes" id="UP000314294"/>
    </source>
</evidence>
<dbReference type="OrthoDB" id="9890439at2759"/>
<evidence type="ECO:0000256" key="3">
    <source>
        <dbReference type="ARBA" id="ARBA00023180"/>
    </source>
</evidence>
<gene>
    <name evidence="5" type="ORF">EYF80_060840</name>
</gene>
<dbReference type="Proteomes" id="UP000314294">
    <property type="component" value="Unassembled WGS sequence"/>
</dbReference>
<keyword evidence="1" id="KW-0732">Signal</keyword>